<dbReference type="Proteomes" id="UP001149074">
    <property type="component" value="Unassembled WGS sequence"/>
</dbReference>
<dbReference type="EMBL" id="JAPQKI010000001">
    <property type="protein sequence ID" value="KAJ5112663.1"/>
    <property type="molecule type" value="Genomic_DNA"/>
</dbReference>
<keyword evidence="2" id="KW-1185">Reference proteome</keyword>
<reference evidence="1" key="2">
    <citation type="journal article" date="2023" name="IMA Fungus">
        <title>Comparative genomic study of the Penicillium genus elucidates a diverse pangenome and 15 lateral gene transfer events.</title>
        <authorList>
            <person name="Petersen C."/>
            <person name="Sorensen T."/>
            <person name="Nielsen M.R."/>
            <person name="Sondergaard T.E."/>
            <person name="Sorensen J.L."/>
            <person name="Fitzpatrick D.A."/>
            <person name="Frisvad J.C."/>
            <person name="Nielsen K.L."/>
        </authorList>
    </citation>
    <scope>NUCLEOTIDE SEQUENCE</scope>
    <source>
        <strain evidence="1">IBT 30761</strain>
    </source>
</reference>
<dbReference type="PANTHER" id="PTHR37535">
    <property type="entry name" value="FLUG DOMAIN PROTEIN"/>
    <property type="match status" value="1"/>
</dbReference>
<dbReference type="RefSeq" id="XP_056480436.1">
    <property type="nucleotide sequence ID" value="XM_056613212.1"/>
</dbReference>
<evidence type="ECO:0000313" key="1">
    <source>
        <dbReference type="EMBL" id="KAJ5112663.1"/>
    </source>
</evidence>
<name>A0A9W9KP48_9EURO</name>
<evidence type="ECO:0000313" key="2">
    <source>
        <dbReference type="Proteomes" id="UP001149074"/>
    </source>
</evidence>
<dbReference type="OrthoDB" id="5400577at2759"/>
<proteinExistence type="predicted"/>
<accession>A0A9W9KP48</accession>
<organism evidence="1 2">
    <name type="scientific">Penicillium argentinense</name>
    <dbReference type="NCBI Taxonomy" id="1131581"/>
    <lineage>
        <taxon>Eukaryota</taxon>
        <taxon>Fungi</taxon>
        <taxon>Dikarya</taxon>
        <taxon>Ascomycota</taxon>
        <taxon>Pezizomycotina</taxon>
        <taxon>Eurotiomycetes</taxon>
        <taxon>Eurotiomycetidae</taxon>
        <taxon>Eurotiales</taxon>
        <taxon>Aspergillaceae</taxon>
        <taxon>Penicillium</taxon>
    </lineage>
</organism>
<gene>
    <name evidence="1" type="ORF">N7532_000708</name>
</gene>
<dbReference type="PANTHER" id="PTHR37535:SF3">
    <property type="entry name" value="FLUG DOMAIN-CONTAINING PROTEIN"/>
    <property type="match status" value="1"/>
</dbReference>
<dbReference type="AlphaFoldDB" id="A0A9W9KP48"/>
<dbReference type="GeneID" id="81352191"/>
<reference evidence="1" key="1">
    <citation type="submission" date="2022-11" db="EMBL/GenBank/DDBJ databases">
        <authorList>
            <person name="Petersen C."/>
        </authorList>
    </citation>
    <scope>NUCLEOTIDE SEQUENCE</scope>
    <source>
        <strain evidence="1">IBT 30761</strain>
    </source>
</reference>
<protein>
    <submittedName>
        <fullName evidence="1">Uncharacterized protein</fullName>
    </submittedName>
</protein>
<sequence length="276" mass="31868">MALLCQERFYENDILSVADRSSPLHTGITQSDYFAGPLIVFLYWGENWSFHTSPWGQKKKEVSDTRFGIGIQDTKRPQFASGYILLALALEHGALFGIETAEDLAQYDLSNGQIPLHWNDEYLEKPVLRNVIAEGPQDTPLAKDAFGKCLEEMLAAAGYTTKPKVHEIRKHLGKKIEGGLPKPNQHRRIGRFYEPGLPGELPAEIEESILKKPEILKIRGRIEQLESQVTDKGSIQAEKRVYRKSLIRHHQLELKQHQLRWVRERRDRRILNKWKR</sequence>
<comment type="caution">
    <text evidence="1">The sequence shown here is derived from an EMBL/GenBank/DDBJ whole genome shotgun (WGS) entry which is preliminary data.</text>
</comment>